<dbReference type="CDD" id="cd00093">
    <property type="entry name" value="HTH_XRE"/>
    <property type="match status" value="1"/>
</dbReference>
<organism evidence="2 3">
    <name type="scientific">Longimycelium tulufanense</name>
    <dbReference type="NCBI Taxonomy" id="907463"/>
    <lineage>
        <taxon>Bacteria</taxon>
        <taxon>Bacillati</taxon>
        <taxon>Actinomycetota</taxon>
        <taxon>Actinomycetes</taxon>
        <taxon>Pseudonocardiales</taxon>
        <taxon>Pseudonocardiaceae</taxon>
        <taxon>Longimycelium</taxon>
    </lineage>
</organism>
<dbReference type="EMBL" id="BMMK01000022">
    <property type="protein sequence ID" value="GGM68192.1"/>
    <property type="molecule type" value="Genomic_DNA"/>
</dbReference>
<dbReference type="GO" id="GO:0003677">
    <property type="term" value="F:DNA binding"/>
    <property type="evidence" value="ECO:0007669"/>
    <property type="project" value="InterPro"/>
</dbReference>
<protein>
    <recommendedName>
        <fullName evidence="1">HTH cro/C1-type domain-containing protein</fullName>
    </recommendedName>
</protein>
<dbReference type="PROSITE" id="PS50943">
    <property type="entry name" value="HTH_CROC1"/>
    <property type="match status" value="1"/>
</dbReference>
<evidence type="ECO:0000313" key="3">
    <source>
        <dbReference type="Proteomes" id="UP000637578"/>
    </source>
</evidence>
<proteinExistence type="predicted"/>
<evidence type="ECO:0000259" key="1">
    <source>
        <dbReference type="PROSITE" id="PS50943"/>
    </source>
</evidence>
<gene>
    <name evidence="2" type="ORF">GCM10012275_43400</name>
</gene>
<reference evidence="2" key="1">
    <citation type="journal article" date="2014" name="Int. J. Syst. Evol. Microbiol.">
        <title>Complete genome sequence of Corynebacterium casei LMG S-19264T (=DSM 44701T), isolated from a smear-ripened cheese.</title>
        <authorList>
            <consortium name="US DOE Joint Genome Institute (JGI-PGF)"/>
            <person name="Walter F."/>
            <person name="Albersmeier A."/>
            <person name="Kalinowski J."/>
            <person name="Ruckert C."/>
        </authorList>
    </citation>
    <scope>NUCLEOTIDE SEQUENCE</scope>
    <source>
        <strain evidence="2">CGMCC 4.5737</strain>
    </source>
</reference>
<dbReference type="InterPro" id="IPR010982">
    <property type="entry name" value="Lambda_DNA-bd_dom_sf"/>
</dbReference>
<comment type="caution">
    <text evidence="2">The sequence shown here is derived from an EMBL/GenBank/DDBJ whole genome shotgun (WGS) entry which is preliminary data.</text>
</comment>
<dbReference type="SMART" id="SM00530">
    <property type="entry name" value="HTH_XRE"/>
    <property type="match status" value="1"/>
</dbReference>
<dbReference type="Gene3D" id="1.10.260.40">
    <property type="entry name" value="lambda repressor-like DNA-binding domains"/>
    <property type="match status" value="1"/>
</dbReference>
<sequence>MTRLERLPCLDMKSGSSRYFRLGAALRRARESAGISQTELARQINYSRTSVVHVEQGDHGAAEHFWALADQVCGAGGKLLAVYRHEHDRQALTRSQRDTELASWSADGSDGDRVLRRELLAGLVGVTGGALLGVGRAQAAAPPASVPALRAMVEAAQADYLACRYRELGRALPHLIRTAHATRAAVSSDQHCTVDALTSAAYRHASWLALRLDADRADGFALGLAEDAMAAARASGDLLMEAEAAQMGAVALRRYGQDRQAEQLVINTAVRLESDTGLKNRAQTSAYAMLLETGAYTAAVAGRRSAALDLHTEASATLQRQPARQLGGATTTPSTVDARYLRLYEISVHRQLGDYGTAINTARTVLPSGIGVTERRVRYYQDVALTYAAWDKREPAFRALLAAEHEAPQEVRLRPWAHRLVRDLRSSGPMLPGLRDFATRAHVD</sequence>
<feature type="domain" description="HTH cro/C1-type" evidence="1">
    <location>
        <begin position="26"/>
        <end position="57"/>
    </location>
</feature>
<evidence type="ECO:0000313" key="2">
    <source>
        <dbReference type="EMBL" id="GGM68192.1"/>
    </source>
</evidence>
<dbReference type="InterPro" id="IPR001387">
    <property type="entry name" value="Cro/C1-type_HTH"/>
</dbReference>
<accession>A0A8J3CB37</accession>
<reference evidence="2" key="2">
    <citation type="submission" date="2020-09" db="EMBL/GenBank/DDBJ databases">
        <authorList>
            <person name="Sun Q."/>
            <person name="Zhou Y."/>
        </authorList>
    </citation>
    <scope>NUCLEOTIDE SEQUENCE</scope>
    <source>
        <strain evidence="2">CGMCC 4.5737</strain>
    </source>
</reference>
<dbReference type="Proteomes" id="UP000637578">
    <property type="component" value="Unassembled WGS sequence"/>
</dbReference>
<name>A0A8J3CB37_9PSEU</name>
<dbReference type="Pfam" id="PF13560">
    <property type="entry name" value="HTH_31"/>
    <property type="match status" value="1"/>
</dbReference>
<dbReference type="AlphaFoldDB" id="A0A8J3CB37"/>
<dbReference type="SUPFAM" id="SSF47413">
    <property type="entry name" value="lambda repressor-like DNA-binding domains"/>
    <property type="match status" value="1"/>
</dbReference>
<keyword evidence="3" id="KW-1185">Reference proteome</keyword>